<dbReference type="PROSITE" id="PS51375">
    <property type="entry name" value="PPR"/>
    <property type="match status" value="3"/>
</dbReference>
<dbReference type="Pfam" id="PF20431">
    <property type="entry name" value="E_motif"/>
    <property type="match status" value="1"/>
</dbReference>
<dbReference type="InterPro" id="IPR002885">
    <property type="entry name" value="PPR_rpt"/>
</dbReference>
<dbReference type="NCBIfam" id="TIGR00756">
    <property type="entry name" value="PPR"/>
    <property type="match status" value="3"/>
</dbReference>
<dbReference type="InterPro" id="IPR046848">
    <property type="entry name" value="E_motif"/>
</dbReference>
<dbReference type="GO" id="GO:0009451">
    <property type="term" value="P:RNA modification"/>
    <property type="evidence" value="ECO:0007669"/>
    <property type="project" value="InterPro"/>
</dbReference>
<dbReference type="EMBL" id="JAXQNO010000011">
    <property type="protein sequence ID" value="KAK4788765.1"/>
    <property type="molecule type" value="Genomic_DNA"/>
</dbReference>
<evidence type="ECO:0000256" key="1">
    <source>
        <dbReference type="ARBA" id="ARBA00006643"/>
    </source>
</evidence>
<feature type="transmembrane region" description="Helical" evidence="4">
    <location>
        <begin position="35"/>
        <end position="55"/>
    </location>
</feature>
<organism evidence="5 6">
    <name type="scientific">Trapa natans</name>
    <name type="common">Water chestnut</name>
    <dbReference type="NCBI Taxonomy" id="22666"/>
    <lineage>
        <taxon>Eukaryota</taxon>
        <taxon>Viridiplantae</taxon>
        <taxon>Streptophyta</taxon>
        <taxon>Embryophyta</taxon>
        <taxon>Tracheophyta</taxon>
        <taxon>Spermatophyta</taxon>
        <taxon>Magnoliopsida</taxon>
        <taxon>eudicotyledons</taxon>
        <taxon>Gunneridae</taxon>
        <taxon>Pentapetalae</taxon>
        <taxon>rosids</taxon>
        <taxon>malvids</taxon>
        <taxon>Myrtales</taxon>
        <taxon>Lythraceae</taxon>
        <taxon>Trapa</taxon>
    </lineage>
</organism>
<dbReference type="AlphaFoldDB" id="A0AAN7R592"/>
<feature type="repeat" description="PPR" evidence="3">
    <location>
        <begin position="74"/>
        <end position="108"/>
    </location>
</feature>
<comment type="similarity">
    <text evidence="1">Belongs to the PPR family. PCMP-H subfamily.</text>
</comment>
<evidence type="ECO:0000256" key="3">
    <source>
        <dbReference type="PROSITE-ProRule" id="PRU00708"/>
    </source>
</evidence>
<protein>
    <recommendedName>
        <fullName evidence="7">Pentatricopeptide repeat-containing protein</fullName>
    </recommendedName>
</protein>
<feature type="repeat" description="PPR" evidence="3">
    <location>
        <begin position="378"/>
        <end position="412"/>
    </location>
</feature>
<reference evidence="5 6" key="1">
    <citation type="journal article" date="2023" name="Hortic Res">
        <title>Pangenome of water caltrop reveals structural variations and asymmetric subgenome divergence after allopolyploidization.</title>
        <authorList>
            <person name="Zhang X."/>
            <person name="Chen Y."/>
            <person name="Wang L."/>
            <person name="Yuan Y."/>
            <person name="Fang M."/>
            <person name="Shi L."/>
            <person name="Lu R."/>
            <person name="Comes H.P."/>
            <person name="Ma Y."/>
            <person name="Chen Y."/>
            <person name="Huang G."/>
            <person name="Zhou Y."/>
            <person name="Zheng Z."/>
            <person name="Qiu Y."/>
        </authorList>
    </citation>
    <scope>NUCLEOTIDE SEQUENCE [LARGE SCALE GENOMIC DNA]</scope>
    <source>
        <strain evidence="5">F231</strain>
    </source>
</reference>
<dbReference type="InterPro" id="IPR046960">
    <property type="entry name" value="PPR_At4g14850-like_plant"/>
</dbReference>
<evidence type="ECO:0000313" key="6">
    <source>
        <dbReference type="Proteomes" id="UP001346149"/>
    </source>
</evidence>
<keyword evidence="4" id="KW-1133">Transmembrane helix</keyword>
<accession>A0AAN7R592</accession>
<keyword evidence="2" id="KW-0677">Repeat</keyword>
<dbReference type="Gene3D" id="1.25.40.10">
    <property type="entry name" value="Tetratricopeptide repeat domain"/>
    <property type="match status" value="4"/>
</dbReference>
<keyword evidence="6" id="KW-1185">Reference proteome</keyword>
<name>A0AAN7R592_TRANT</name>
<evidence type="ECO:0008006" key="7">
    <source>
        <dbReference type="Google" id="ProtNLM"/>
    </source>
</evidence>
<proteinExistence type="inferred from homology"/>
<keyword evidence="4" id="KW-0472">Membrane</keyword>
<dbReference type="Pfam" id="PF13041">
    <property type="entry name" value="PPR_2"/>
    <property type="match status" value="3"/>
</dbReference>
<dbReference type="FunFam" id="1.25.40.10:FF:001093">
    <property type="entry name" value="Pentatricopeptide repeat-containing protein At2g34400"/>
    <property type="match status" value="1"/>
</dbReference>
<feature type="repeat" description="PPR" evidence="3">
    <location>
        <begin position="175"/>
        <end position="209"/>
    </location>
</feature>
<evidence type="ECO:0000256" key="4">
    <source>
        <dbReference type="SAM" id="Phobius"/>
    </source>
</evidence>
<dbReference type="PANTHER" id="PTHR47926:SF417">
    <property type="entry name" value="PENTACOTRIPEPTIDE-REPEAT REGION OF PRORP DOMAIN-CONTAINING PROTEIN"/>
    <property type="match status" value="1"/>
</dbReference>
<dbReference type="PANTHER" id="PTHR47926">
    <property type="entry name" value="PENTATRICOPEPTIDE REPEAT-CONTAINING PROTEIN"/>
    <property type="match status" value="1"/>
</dbReference>
<evidence type="ECO:0000256" key="2">
    <source>
        <dbReference type="ARBA" id="ARBA00022737"/>
    </source>
</evidence>
<dbReference type="FunFam" id="1.25.40.10:FF:000285">
    <property type="entry name" value="Pentatricopeptide repeat-containing protein, chloroplastic"/>
    <property type="match status" value="1"/>
</dbReference>
<dbReference type="GO" id="GO:0003723">
    <property type="term" value="F:RNA binding"/>
    <property type="evidence" value="ECO:0007669"/>
    <property type="project" value="InterPro"/>
</dbReference>
<comment type="caution">
    <text evidence="5">The sequence shown here is derived from an EMBL/GenBank/DDBJ whole genome shotgun (WGS) entry which is preliminary data.</text>
</comment>
<dbReference type="InterPro" id="IPR011990">
    <property type="entry name" value="TPR-like_helical_dom_sf"/>
</dbReference>
<evidence type="ECO:0000313" key="5">
    <source>
        <dbReference type="EMBL" id="KAK4788765.1"/>
    </source>
</evidence>
<dbReference type="FunFam" id="1.25.40.10:FF:000381">
    <property type="entry name" value="Pentatricopeptide repeat-containing protein"/>
    <property type="match status" value="1"/>
</dbReference>
<gene>
    <name evidence="5" type="ORF">SAY86_020084</name>
</gene>
<sequence>MISNGLLDYTLYTRILKLCPSREASKYGLLVHGRIITYGFASSLILNTALIIFYSKLLNMVMAHKLFDVMPKRDVVSWTAIISGHCQKGCYEKTLLMFTEMRRAGVRANQFTYGSTLRACTSLRCLSAGMQVQGCVEKGRFVGNLFVQSALIDFHSKCADISDAQRLFQMMSRRDVVTWNAMIGGYAIRGLTKDSLFLFQLMMREGMTPDCFTLGNVLRAFAGDGCLVQVMQMHSIIIQTGFTSYTDLTGSIIDAYAKCGSIQTAHRIYKNMAKKDLISCTALLTACGRHHVYCTDVLYVFKELNRLQVGIDPVMLCSMLHACASLANLSLGEQIHSLAVKYQSSCDVGLGNALVDMYAKCGEIENANLAFNEMPVKNVISWTSLIAGYARNGSGHVAIELYRKMECEGLEPNHVTFLCLLFACSHTGLTSEAWECFCSMVGKYKIIPRMEHLSCIVDLSARAGKLEDALGLIHDCGVQSSASLLGTIVGASLTHGCTLIGETAALKLINMDPKNSANYVILGSIYAQAGAWENVWQTWKMMEDRGIRKGQGYSLLQYSQQKY</sequence>
<keyword evidence="4" id="KW-0812">Transmembrane</keyword>
<dbReference type="Pfam" id="PF01535">
    <property type="entry name" value="PPR"/>
    <property type="match status" value="1"/>
</dbReference>
<dbReference type="Proteomes" id="UP001346149">
    <property type="component" value="Unassembled WGS sequence"/>
</dbReference>